<accession>A0ABD6CB31</accession>
<protein>
    <submittedName>
        <fullName evidence="1">Uncharacterized protein</fullName>
    </submittedName>
</protein>
<proteinExistence type="predicted"/>
<reference evidence="1 2" key="1">
    <citation type="journal article" date="2019" name="Int. J. Syst. Evol. Microbiol.">
        <title>The Global Catalogue of Microorganisms (GCM) 10K type strain sequencing project: providing services to taxonomists for standard genome sequencing and annotation.</title>
        <authorList>
            <consortium name="The Broad Institute Genomics Platform"/>
            <consortium name="The Broad Institute Genome Sequencing Center for Infectious Disease"/>
            <person name="Wu L."/>
            <person name="Ma J."/>
        </authorList>
    </citation>
    <scope>NUCLEOTIDE SEQUENCE [LARGE SCALE GENOMIC DNA]</scope>
    <source>
        <strain evidence="1 2">CGMCC 1.12125</strain>
    </source>
</reference>
<evidence type="ECO:0000313" key="1">
    <source>
        <dbReference type="EMBL" id="MFD1587460.1"/>
    </source>
</evidence>
<dbReference type="RefSeq" id="WP_247373454.1">
    <property type="nucleotide sequence ID" value="NZ_JALLGV010000001.1"/>
</dbReference>
<dbReference type="Proteomes" id="UP001597119">
    <property type="component" value="Unassembled WGS sequence"/>
</dbReference>
<organism evidence="1 2">
    <name type="scientific">Halorientalis brevis</name>
    <dbReference type="NCBI Taxonomy" id="1126241"/>
    <lineage>
        <taxon>Archaea</taxon>
        <taxon>Methanobacteriati</taxon>
        <taxon>Methanobacteriota</taxon>
        <taxon>Stenosarchaea group</taxon>
        <taxon>Halobacteria</taxon>
        <taxon>Halobacteriales</taxon>
        <taxon>Haloarculaceae</taxon>
        <taxon>Halorientalis</taxon>
    </lineage>
</organism>
<dbReference type="AlphaFoldDB" id="A0ABD6CB31"/>
<dbReference type="EMBL" id="JBHUDJ010000003">
    <property type="protein sequence ID" value="MFD1587460.1"/>
    <property type="molecule type" value="Genomic_DNA"/>
</dbReference>
<sequence>MQGDTTAETGWAFVADNDEVATIINTALTMEEGETYSRSELAEMTGIALKTLHLMDDVEHVVELGILEKHQSEGEEVAYSVNEDSTVLEKAREFGDAVTAAQSD</sequence>
<keyword evidence="2" id="KW-1185">Reference proteome</keyword>
<gene>
    <name evidence="1" type="ORF">ACFR9U_10725</name>
</gene>
<evidence type="ECO:0000313" key="2">
    <source>
        <dbReference type="Proteomes" id="UP001597119"/>
    </source>
</evidence>
<comment type="caution">
    <text evidence="1">The sequence shown here is derived from an EMBL/GenBank/DDBJ whole genome shotgun (WGS) entry which is preliminary data.</text>
</comment>
<name>A0ABD6CB31_9EURY</name>